<keyword evidence="4 6" id="KW-1133">Transmembrane helix</keyword>
<dbReference type="Pfam" id="PF13567">
    <property type="entry name" value="DUF4131"/>
    <property type="match status" value="1"/>
</dbReference>
<dbReference type="Proteomes" id="UP001059934">
    <property type="component" value="Chromosome"/>
</dbReference>
<dbReference type="InterPro" id="IPR025405">
    <property type="entry name" value="DUF4131"/>
</dbReference>
<evidence type="ECO:0000259" key="7">
    <source>
        <dbReference type="SMART" id="SM00849"/>
    </source>
</evidence>
<dbReference type="EMBL" id="CP103416">
    <property type="protein sequence ID" value="UVW34045.1"/>
    <property type="molecule type" value="Genomic_DNA"/>
</dbReference>
<dbReference type="InterPro" id="IPR004477">
    <property type="entry name" value="ComEC_N"/>
</dbReference>
<dbReference type="PANTHER" id="PTHR30619:SF1">
    <property type="entry name" value="RECOMBINATION PROTEIN 2"/>
    <property type="match status" value="1"/>
</dbReference>
<comment type="subcellular location">
    <subcellularLocation>
        <location evidence="1">Cell membrane</location>
        <topology evidence="1">Multi-pass membrane protein</topology>
    </subcellularLocation>
</comment>
<feature type="transmembrane region" description="Helical" evidence="6">
    <location>
        <begin position="476"/>
        <end position="500"/>
    </location>
</feature>
<dbReference type="InterPro" id="IPR035681">
    <property type="entry name" value="ComA-like_MBL"/>
</dbReference>
<feature type="transmembrane region" description="Helical" evidence="6">
    <location>
        <begin position="45"/>
        <end position="66"/>
    </location>
</feature>
<keyword evidence="2" id="KW-1003">Cell membrane</keyword>
<dbReference type="Gene3D" id="3.60.15.10">
    <property type="entry name" value="Ribonuclease Z/Hydroxyacylglutathione hydrolase-like"/>
    <property type="match status" value="1"/>
</dbReference>
<evidence type="ECO:0000256" key="3">
    <source>
        <dbReference type="ARBA" id="ARBA00022692"/>
    </source>
</evidence>
<gene>
    <name evidence="8" type="ORF">NYF23_08355</name>
</gene>
<organism evidence="8 9">
    <name type="scientific">SAR92 clade bacterium H455</name>
    <dbReference type="NCBI Taxonomy" id="2974818"/>
    <lineage>
        <taxon>Bacteria</taxon>
        <taxon>Pseudomonadati</taxon>
        <taxon>Pseudomonadota</taxon>
        <taxon>Gammaproteobacteria</taxon>
        <taxon>Cellvibrionales</taxon>
        <taxon>Porticoccaceae</taxon>
        <taxon>SAR92 clade</taxon>
    </lineage>
</organism>
<feature type="transmembrane region" description="Helical" evidence="6">
    <location>
        <begin position="266"/>
        <end position="283"/>
    </location>
</feature>
<evidence type="ECO:0000256" key="1">
    <source>
        <dbReference type="ARBA" id="ARBA00004651"/>
    </source>
</evidence>
<dbReference type="InterPro" id="IPR036866">
    <property type="entry name" value="RibonucZ/Hydroxyglut_hydro"/>
</dbReference>
<keyword evidence="9" id="KW-1185">Reference proteome</keyword>
<keyword evidence="3 6" id="KW-0812">Transmembrane</keyword>
<dbReference type="NCBIfam" id="TIGR00360">
    <property type="entry name" value="ComEC_N-term"/>
    <property type="match status" value="1"/>
</dbReference>
<dbReference type="Pfam" id="PF00753">
    <property type="entry name" value="Lactamase_B"/>
    <property type="match status" value="1"/>
</dbReference>
<keyword evidence="5 6" id="KW-0472">Membrane</keyword>
<evidence type="ECO:0000256" key="5">
    <source>
        <dbReference type="ARBA" id="ARBA00023136"/>
    </source>
</evidence>
<dbReference type="PANTHER" id="PTHR30619">
    <property type="entry name" value="DNA INTERNALIZATION/COMPETENCE PROTEIN COMEC/REC2"/>
    <property type="match status" value="1"/>
</dbReference>
<feature type="transmembrane region" description="Helical" evidence="6">
    <location>
        <begin position="289"/>
        <end position="311"/>
    </location>
</feature>
<dbReference type="InterPro" id="IPR004797">
    <property type="entry name" value="Competence_ComEC/Rec2"/>
</dbReference>
<feature type="transmembrane region" description="Helical" evidence="6">
    <location>
        <begin position="395"/>
        <end position="416"/>
    </location>
</feature>
<feature type="transmembrane region" description="Helical" evidence="6">
    <location>
        <begin position="341"/>
        <end position="374"/>
    </location>
</feature>
<feature type="transmembrane region" description="Helical" evidence="6">
    <location>
        <begin position="237"/>
        <end position="259"/>
    </location>
</feature>
<dbReference type="CDD" id="cd07731">
    <property type="entry name" value="ComA-like_MBL-fold"/>
    <property type="match status" value="1"/>
</dbReference>
<feature type="domain" description="Metallo-beta-lactamase" evidence="7">
    <location>
        <begin position="537"/>
        <end position="742"/>
    </location>
</feature>
<dbReference type="InterPro" id="IPR052159">
    <property type="entry name" value="Competence_DNA_uptake"/>
</dbReference>
<evidence type="ECO:0000313" key="8">
    <source>
        <dbReference type="EMBL" id="UVW34045.1"/>
    </source>
</evidence>
<reference evidence="8" key="1">
    <citation type="submission" date="2022-08" db="EMBL/GenBank/DDBJ databases">
        <title>Catabolic pathway analysis in culturable SAR92 clade bacteria reveals their overlooked roles in DMSP degradation in coastal seas.</title>
        <authorList>
            <person name="He X."/>
            <person name="Zhang X."/>
            <person name="Zhang Y."/>
        </authorList>
    </citation>
    <scope>NUCLEOTIDE SEQUENCE</scope>
    <source>
        <strain evidence="8">H455</strain>
    </source>
</reference>
<evidence type="ECO:0000256" key="4">
    <source>
        <dbReference type="ARBA" id="ARBA00022989"/>
    </source>
</evidence>
<evidence type="ECO:0000313" key="9">
    <source>
        <dbReference type="Proteomes" id="UP001059934"/>
    </source>
</evidence>
<name>A0ABY5TJJ4_9GAMM</name>
<dbReference type="SMART" id="SM00849">
    <property type="entry name" value="Lactamase_B"/>
    <property type="match status" value="1"/>
</dbReference>
<sequence length="809" mass="88639">MTYLIMLSLGVFSVAWWPWLPGFGISSGLFILLLSVSVCFRLKGLIWLVSLSAGMLWGIFSGHQLLSKSLPDKYNGEEFLISGQIVSLVDSNSVRSRFSFAPESIQLLGDPDQQLVPGKLLLSWYAAEALHPGQRWKLVVRLRRPRGFVNPGTFDYQSWLLQQGYMATGYVRSSESARQLPDARFLTAGNIASLPAQLRARIQQSIEQSELSPRGRAVLLALSIGDKRQLADWWQDLARLGIVHLLVISGLHIGLVALFGAAFGKGLARLVILISSACTALGFRSPSLGLHWLAPVCGVLAAAAYSLLAGFSQPTQRALIAVAVVVIAKLCFRRIRPFVCLVWALALIALLQPLAALSAGFWLSFTAVAVLIAWFSPWQSSDTWWPQKRTVSAQLALLVIMSVPLVFFMGRLSWLAPLVNLIAVPWVSLVTVPSVLLGCLVLPVSNNIAEAIWKLSNWSVELLWKFLHLLPSEQGFLVSPVGASSLVLLAALLAGLCLLLPRQFSERWLGVLPLALLLVFNARPKVGLRVTVLDVGQGLAVVVETDQQSLLYDSGAQFSPAFSVGSGIVAPFLWQRGWNAINTTVISHEDGDHSGGFASLQQVLPSVQLITGPGVDYPEALLQGQNVEICLAGTQWRWGEVLFEILSPSVAADSVASGANTSGAYLRGNNSSCVLRILWRDIQVLLPGDIESAAEYELLDSGRLDSAQVDLLVAPHHGSKTSSTQRFVQQLRPKHVIFSAGYQHHFGHPHPSVVKRYNAVGSQIWNTAEQGAITFEWLSTRERFKEASRELDKELSITTARGQEQRWWR</sequence>
<evidence type="ECO:0000256" key="6">
    <source>
        <dbReference type="SAM" id="Phobius"/>
    </source>
</evidence>
<feature type="transmembrane region" description="Helical" evidence="6">
    <location>
        <begin position="16"/>
        <end position="38"/>
    </location>
</feature>
<dbReference type="SUPFAM" id="SSF56281">
    <property type="entry name" value="Metallo-hydrolase/oxidoreductase"/>
    <property type="match status" value="1"/>
</dbReference>
<accession>A0ABY5TJJ4</accession>
<proteinExistence type="predicted"/>
<dbReference type="Pfam" id="PF03772">
    <property type="entry name" value="Competence"/>
    <property type="match status" value="1"/>
</dbReference>
<evidence type="ECO:0000256" key="2">
    <source>
        <dbReference type="ARBA" id="ARBA00022475"/>
    </source>
</evidence>
<dbReference type="InterPro" id="IPR001279">
    <property type="entry name" value="Metallo-B-lactamas"/>
</dbReference>
<feature type="transmembrane region" description="Helical" evidence="6">
    <location>
        <begin position="422"/>
        <end position="444"/>
    </location>
</feature>
<dbReference type="NCBIfam" id="TIGR00361">
    <property type="entry name" value="ComEC_Rec2"/>
    <property type="match status" value="1"/>
</dbReference>
<protein>
    <submittedName>
        <fullName evidence="8">DNA internalization-related competence protein ComEC/Rec2</fullName>
    </submittedName>
</protein>